<dbReference type="InterPro" id="IPR018247">
    <property type="entry name" value="EF_Hand_1_Ca_BS"/>
</dbReference>
<evidence type="ECO:0000313" key="21">
    <source>
        <dbReference type="Proteomes" id="UP000007875"/>
    </source>
</evidence>
<dbReference type="STRING" id="51511.ENSCSAVP00000010232"/>
<dbReference type="SMART" id="SM00174">
    <property type="entry name" value="RHO"/>
    <property type="match status" value="1"/>
</dbReference>
<dbReference type="SMART" id="SM00054">
    <property type="entry name" value="EFh"/>
    <property type="match status" value="2"/>
</dbReference>
<reference evidence="21" key="1">
    <citation type="submission" date="2003-08" db="EMBL/GenBank/DDBJ databases">
        <authorList>
            <person name="Birren B."/>
            <person name="Nusbaum C."/>
            <person name="Abebe A."/>
            <person name="Abouelleil A."/>
            <person name="Adekoya E."/>
            <person name="Ait-zahra M."/>
            <person name="Allen N."/>
            <person name="Allen T."/>
            <person name="An P."/>
            <person name="Anderson M."/>
            <person name="Anderson S."/>
            <person name="Arachchi H."/>
            <person name="Armbruster J."/>
            <person name="Bachantsang P."/>
            <person name="Baldwin J."/>
            <person name="Barry A."/>
            <person name="Bayul T."/>
            <person name="Blitshsteyn B."/>
            <person name="Bloom T."/>
            <person name="Blye J."/>
            <person name="Boguslavskiy L."/>
            <person name="Borowsky M."/>
            <person name="Boukhgalter B."/>
            <person name="Brunache A."/>
            <person name="Butler J."/>
            <person name="Calixte N."/>
            <person name="Calvo S."/>
            <person name="Camarata J."/>
            <person name="Campo K."/>
            <person name="Chang J."/>
            <person name="Cheshatsang Y."/>
            <person name="Citroen M."/>
            <person name="Collymore A."/>
            <person name="Considine T."/>
            <person name="Cook A."/>
            <person name="Cooke P."/>
            <person name="Corum B."/>
            <person name="Cuomo C."/>
            <person name="David R."/>
            <person name="Dawoe T."/>
            <person name="Degray S."/>
            <person name="Dodge S."/>
            <person name="Dooley K."/>
            <person name="Dorje P."/>
            <person name="Dorjee K."/>
            <person name="Dorris L."/>
            <person name="Duffey N."/>
            <person name="Dupes A."/>
            <person name="Elkins T."/>
            <person name="Engels R."/>
            <person name="Erickson J."/>
            <person name="Farina A."/>
            <person name="Faro S."/>
            <person name="Ferreira P."/>
            <person name="Fischer H."/>
            <person name="Fitzgerald M."/>
            <person name="Foley K."/>
            <person name="Gage D."/>
            <person name="Galagan J."/>
            <person name="Gearin G."/>
            <person name="Gnerre S."/>
            <person name="Gnirke A."/>
            <person name="Goyette A."/>
            <person name="Graham J."/>
            <person name="Grandbois E."/>
            <person name="Gyaltsen K."/>
            <person name="Hafez N."/>
            <person name="Hagopian D."/>
            <person name="Hagos B."/>
            <person name="Hall J."/>
            <person name="Hatcher B."/>
            <person name="Heller A."/>
            <person name="Higgins H."/>
            <person name="Honan T."/>
            <person name="Horn A."/>
            <person name="Houde N."/>
            <person name="Hughes L."/>
            <person name="Hulme W."/>
            <person name="Husby E."/>
            <person name="Iliev I."/>
            <person name="Jaffe D."/>
            <person name="Jones C."/>
            <person name="Kamal M."/>
            <person name="Kamat A."/>
            <person name="Kamvysselis M."/>
            <person name="Karlsson E."/>
            <person name="Kells C."/>
            <person name="Kieu A."/>
            <person name="Kisner P."/>
            <person name="Kodira C."/>
            <person name="Kulbokas E."/>
            <person name="Labutti K."/>
            <person name="Lama D."/>
            <person name="Landers T."/>
            <person name="Leger J."/>
            <person name="Levine S."/>
            <person name="Lewis D."/>
            <person name="Lewis T."/>
            <person name="Lindblad-toh K."/>
            <person name="Liu X."/>
            <person name="Lokyitsang T."/>
            <person name="Lokyitsang Y."/>
            <person name="Lucien O."/>
            <person name="Lui A."/>
            <person name="Ma L.J."/>
            <person name="Mabbitt R."/>
            <person name="Macdonald J."/>
            <person name="Maclean C."/>
            <person name="Major J."/>
            <person name="Manning J."/>
            <person name="Marabella R."/>
            <person name="Maru K."/>
            <person name="Matthews C."/>
            <person name="Mauceli E."/>
            <person name="Mccarthy M."/>
            <person name="Mcdonough S."/>
            <person name="Mcghee T."/>
            <person name="Meldrim J."/>
            <person name="Meneus L."/>
            <person name="Mesirov J."/>
            <person name="Mihalev A."/>
            <person name="Mihova T."/>
            <person name="Mikkelsen T."/>
            <person name="Mlenga V."/>
            <person name="Moru K."/>
            <person name="Mozes J."/>
            <person name="Mulrain L."/>
            <person name="Munson G."/>
            <person name="Naylor J."/>
            <person name="Newes C."/>
            <person name="Nguyen C."/>
            <person name="Nguyen N."/>
            <person name="Nguyen T."/>
            <person name="Nicol R."/>
            <person name="Nielsen C."/>
            <person name="Nizzari M."/>
            <person name="Norbu C."/>
            <person name="Norbu N."/>
            <person name="O'donnell P."/>
            <person name="Okoawo O."/>
            <person name="O'leary S."/>
            <person name="Omotosho B."/>
            <person name="O'neill K."/>
            <person name="Osman S."/>
            <person name="Parker S."/>
            <person name="Perrin D."/>
            <person name="Phunkhang P."/>
            <person name="Piqani B."/>
            <person name="Purcell S."/>
            <person name="Rachupka T."/>
            <person name="Ramasamy U."/>
            <person name="Rameau R."/>
            <person name="Ray V."/>
            <person name="Raymond C."/>
            <person name="Retta R."/>
            <person name="Richardson S."/>
            <person name="Rise C."/>
            <person name="Rodriguez J."/>
            <person name="Rogers J."/>
            <person name="Rogov P."/>
            <person name="Rutman M."/>
            <person name="Schupbach R."/>
            <person name="Seaman C."/>
            <person name="Settipalli S."/>
            <person name="Sharpe T."/>
            <person name="Sheridan J."/>
            <person name="Sherpa N."/>
            <person name="Shi J."/>
            <person name="Smirnov S."/>
            <person name="Smith C."/>
            <person name="Sougnez C."/>
            <person name="Spencer B."/>
            <person name="Stalker J."/>
            <person name="Stange-thomann N."/>
            <person name="Stavropoulos S."/>
            <person name="Stetson K."/>
            <person name="Stone C."/>
            <person name="Stone S."/>
            <person name="Stubbs M."/>
            <person name="Talamas J."/>
            <person name="Tchuinga P."/>
            <person name="Tenzing P."/>
            <person name="Tesfaye S."/>
            <person name="Theodore J."/>
            <person name="Thoulutsang Y."/>
            <person name="Topham K."/>
            <person name="Towey S."/>
            <person name="Tsamla T."/>
            <person name="Tsomo N."/>
            <person name="Vallee D."/>
            <person name="Vassiliev H."/>
            <person name="Venkataraman V."/>
            <person name="Vinson J."/>
            <person name="Vo A."/>
            <person name="Wade C."/>
            <person name="Wang S."/>
            <person name="Wangchuk T."/>
            <person name="Wangdi T."/>
            <person name="Whittaker C."/>
            <person name="Wilkinson J."/>
            <person name="Wu Y."/>
            <person name="Wyman D."/>
            <person name="Yadav S."/>
            <person name="Yang S."/>
            <person name="Yang X."/>
            <person name="Yeager S."/>
            <person name="Yee E."/>
            <person name="Young G."/>
            <person name="Zainoun J."/>
            <person name="Zembeck L."/>
            <person name="Zimmer A."/>
            <person name="Zody M."/>
            <person name="Lander E."/>
        </authorList>
    </citation>
    <scope>NUCLEOTIDE SEQUENCE [LARGE SCALE GENOMIC DNA]</scope>
</reference>
<dbReference type="PANTHER" id="PTHR46819:SF1">
    <property type="entry name" value="EF-HAND CALCIUM-BINDING DOMAIN-CONTAINING PROTEIN 7"/>
    <property type="match status" value="1"/>
</dbReference>
<comment type="catalytic activity">
    <reaction evidence="15">
        <text>ATP + H2O = ADP + phosphate + H(+)</text>
        <dbReference type="Rhea" id="RHEA:13065"/>
        <dbReference type="ChEBI" id="CHEBI:15377"/>
        <dbReference type="ChEBI" id="CHEBI:15378"/>
        <dbReference type="ChEBI" id="CHEBI:30616"/>
        <dbReference type="ChEBI" id="CHEBI:43474"/>
        <dbReference type="ChEBI" id="CHEBI:456216"/>
    </reaction>
    <physiologicalReaction direction="left-to-right" evidence="15">
        <dbReference type="Rhea" id="RHEA:13066"/>
    </physiologicalReaction>
</comment>
<dbReference type="PRINTS" id="PR00449">
    <property type="entry name" value="RASTRNSFRMNG"/>
</dbReference>
<evidence type="ECO:0000256" key="13">
    <source>
        <dbReference type="ARBA" id="ARBA00023136"/>
    </source>
</evidence>
<keyword evidence="13 16" id="KW-0472">Membrane</keyword>
<evidence type="ECO:0000256" key="15">
    <source>
        <dbReference type="ARBA" id="ARBA00048778"/>
    </source>
</evidence>
<feature type="domain" description="Miro" evidence="19">
    <location>
        <begin position="2"/>
        <end position="168"/>
    </location>
</feature>
<keyword evidence="11 16" id="KW-0496">Mitochondrion</keyword>
<keyword evidence="3 17" id="KW-0812">Transmembrane</keyword>
<organism evidence="20 21">
    <name type="scientific">Ciona savignyi</name>
    <name type="common">Pacific transparent sea squirt</name>
    <dbReference type="NCBI Taxonomy" id="51511"/>
    <lineage>
        <taxon>Eukaryota</taxon>
        <taxon>Metazoa</taxon>
        <taxon>Chordata</taxon>
        <taxon>Tunicata</taxon>
        <taxon>Ascidiacea</taxon>
        <taxon>Phlebobranchia</taxon>
        <taxon>Cionidae</taxon>
        <taxon>Ciona</taxon>
    </lineage>
</organism>
<evidence type="ECO:0000256" key="17">
    <source>
        <dbReference type="SAM" id="Phobius"/>
    </source>
</evidence>
<name>H2YY21_CIOSA</name>
<protein>
    <recommendedName>
        <fullName evidence="16">Mitochondrial Rho GTPase</fullName>
        <ecNumber evidence="16">3.6.5.-</ecNumber>
    </recommendedName>
</protein>
<feature type="transmembrane region" description="Helical" evidence="17">
    <location>
        <begin position="590"/>
        <end position="612"/>
    </location>
</feature>
<evidence type="ECO:0000256" key="11">
    <source>
        <dbReference type="ARBA" id="ARBA00023128"/>
    </source>
</evidence>
<reference evidence="20" key="3">
    <citation type="submission" date="2025-09" db="UniProtKB">
        <authorList>
            <consortium name="Ensembl"/>
        </authorList>
    </citation>
    <scope>IDENTIFICATION</scope>
</reference>
<dbReference type="InterPro" id="IPR001806">
    <property type="entry name" value="Small_GTPase"/>
</dbReference>
<evidence type="ECO:0000256" key="4">
    <source>
        <dbReference type="ARBA" id="ARBA00022723"/>
    </source>
</evidence>
<dbReference type="GeneTree" id="ENSGT00940000158109"/>
<dbReference type="SMART" id="SM00173">
    <property type="entry name" value="RAS"/>
    <property type="match status" value="1"/>
</dbReference>
<dbReference type="Proteomes" id="UP000007875">
    <property type="component" value="Unassembled WGS sequence"/>
</dbReference>
<feature type="domain" description="EF-hand" evidence="18">
    <location>
        <begin position="184"/>
        <end position="219"/>
    </location>
</feature>
<comment type="function">
    <text evidence="16">Atypical mitochondrial nucleoside-triphosphatase (NTPase) involved in mitochondrial trafficking. Probably involved in control of anterograde transport of mitochondria and their subcellular distribution. Can hydrolyze GTP, ATP and UTP.</text>
</comment>
<dbReference type="PROSITE" id="PS00018">
    <property type="entry name" value="EF_HAND_1"/>
    <property type="match status" value="2"/>
</dbReference>
<dbReference type="SMART" id="SM00175">
    <property type="entry name" value="RAB"/>
    <property type="match status" value="1"/>
</dbReference>
<keyword evidence="7 16" id="KW-1000">Mitochondrion outer membrane</keyword>
<keyword evidence="5" id="KW-0677">Repeat</keyword>
<dbReference type="SUPFAM" id="SSF47473">
    <property type="entry name" value="EF-hand"/>
    <property type="match status" value="1"/>
</dbReference>
<evidence type="ECO:0000256" key="8">
    <source>
        <dbReference type="ARBA" id="ARBA00022801"/>
    </source>
</evidence>
<evidence type="ECO:0000256" key="14">
    <source>
        <dbReference type="ARBA" id="ARBA00047358"/>
    </source>
</evidence>
<keyword evidence="8 16" id="KW-0378">Hydrolase</keyword>
<keyword evidence="9 16" id="KW-0106">Calcium</keyword>
<evidence type="ECO:0000256" key="7">
    <source>
        <dbReference type="ARBA" id="ARBA00022787"/>
    </source>
</evidence>
<dbReference type="InterPro" id="IPR020860">
    <property type="entry name" value="MIRO_dom"/>
</dbReference>
<dbReference type="InterPro" id="IPR002048">
    <property type="entry name" value="EF_hand_dom"/>
</dbReference>
<dbReference type="InterPro" id="IPR013567">
    <property type="entry name" value="EF_hand_assoc_2"/>
</dbReference>
<dbReference type="Pfam" id="PF08355">
    <property type="entry name" value="EF_assoc_1"/>
    <property type="match status" value="1"/>
</dbReference>
<dbReference type="HOGENOM" id="CLU_014255_3_1_1"/>
<dbReference type="eggNOG" id="KOG1707">
    <property type="taxonomic scope" value="Eukaryota"/>
</dbReference>
<feature type="domain" description="EF-hand" evidence="18">
    <location>
        <begin position="305"/>
        <end position="340"/>
    </location>
</feature>
<comment type="subcellular location">
    <subcellularLocation>
        <location evidence="1 16">Mitochondrion outer membrane</location>
        <topology evidence="1 16">Single-pass type IV membrane protein</topology>
    </subcellularLocation>
</comment>
<dbReference type="InterPro" id="IPR013566">
    <property type="entry name" value="EF_hand_assoc_1"/>
</dbReference>
<dbReference type="OMA" id="EGFISKW"/>
<dbReference type="FunCoup" id="H2YY21">
    <property type="interactions" value="361"/>
</dbReference>
<sequence>MFKDIHILLLGEPKVGKTSLILSLVGEEFPEDVPNRVEEITIPGDVTPEKVPTHIVDYSEAEQGEYQLCEEIAKANVVCLVYDLADLSTLDKIKDRWVPLIRDCSMHESMLPIILVGNKSDLISDSKMYEVIPIMNDFPEIETCIECSSKTLNNVSEMFFFAQKAVLYPTAPLYSPQDGDLKPESKIALIRIFKLFDRDNDGVLNDDELSYFQKICFSTPLALQALQDVKNVVKKNCPDGIKGGSLTCDGFLYLHLLFIQRGRHETTWAVLRKFGYNGVLQINEDYLHPELPRAPNDTIPQLTTDARTFLNEVFSKYDKDEDGALSPTEMDDLFSVFPYEPWGSEVLNTVCTNNKGWITREGFLSQWMLTTFIDAPRTLEYLGYLGYSALTDCSSQADAIQFTSNSTTKLNPENPRDIFTCKVIGVRGVGKSAFLQGLLERSENTKKSKHNQVSVFAVNEVEVKNREPVYLLLHEVDLSDLLAAGEGSFICDVVCLLYDSTDADSFQCCVEVHKQFVVNSSVSCVVVGTKSDGKSVTQRCAVQPVDFCIQNHLPPPIPFSSRQTGISMVYETIAEMAAVPKTSLVEKSNAIGILFKVGVVTAIITAIGYGLYKYTKVFSKPK</sequence>
<comment type="similarity">
    <text evidence="2 16">Belongs to the mitochondrial Rho GTPase family.</text>
</comment>
<dbReference type="GO" id="GO:0003924">
    <property type="term" value="F:GTPase activity"/>
    <property type="evidence" value="ECO:0007669"/>
    <property type="project" value="InterPro"/>
</dbReference>
<evidence type="ECO:0000256" key="6">
    <source>
        <dbReference type="ARBA" id="ARBA00022741"/>
    </source>
</evidence>
<proteinExistence type="inferred from homology"/>
<evidence type="ECO:0000256" key="2">
    <source>
        <dbReference type="ARBA" id="ARBA00007981"/>
    </source>
</evidence>
<dbReference type="EC" id="3.6.5.-" evidence="16"/>
<dbReference type="Gene3D" id="3.40.50.300">
    <property type="entry name" value="P-loop containing nucleotide triphosphate hydrolases"/>
    <property type="match status" value="2"/>
</dbReference>
<keyword evidence="6 16" id="KW-0547">Nucleotide-binding</keyword>
<dbReference type="SUPFAM" id="SSF52540">
    <property type="entry name" value="P-loop containing nucleoside triphosphate hydrolases"/>
    <property type="match status" value="2"/>
</dbReference>
<dbReference type="InterPro" id="IPR052266">
    <property type="entry name" value="Miro-EF-hand_domain"/>
</dbReference>
<evidence type="ECO:0000313" key="20">
    <source>
        <dbReference type="Ensembl" id="ENSCSAVP00000010232.1"/>
    </source>
</evidence>
<evidence type="ECO:0000256" key="10">
    <source>
        <dbReference type="ARBA" id="ARBA00022989"/>
    </source>
</evidence>
<dbReference type="AlphaFoldDB" id="H2YY21"/>
<accession>H2YY21</accession>
<dbReference type="InterPro" id="IPR011992">
    <property type="entry name" value="EF-hand-dom_pair"/>
</dbReference>
<evidence type="ECO:0000259" key="18">
    <source>
        <dbReference type="PROSITE" id="PS50222"/>
    </source>
</evidence>
<dbReference type="InParanoid" id="H2YY21"/>
<dbReference type="FunFam" id="3.40.50.300:FF:000553">
    <property type="entry name" value="Mitochondrial Rho GTPase"/>
    <property type="match status" value="1"/>
</dbReference>
<evidence type="ECO:0000256" key="9">
    <source>
        <dbReference type="ARBA" id="ARBA00022837"/>
    </source>
</evidence>
<dbReference type="InterPro" id="IPR021181">
    <property type="entry name" value="Miro"/>
</dbReference>
<keyword evidence="12 16" id="KW-0342">GTP-binding</keyword>
<dbReference type="Ensembl" id="ENSCSAVT00000010357.1">
    <property type="protein sequence ID" value="ENSCSAVP00000010232.1"/>
    <property type="gene ID" value="ENSCSAVG00000006031.1"/>
</dbReference>
<evidence type="ECO:0000256" key="12">
    <source>
        <dbReference type="ARBA" id="ARBA00023134"/>
    </source>
</evidence>
<keyword evidence="21" id="KW-1185">Reference proteome</keyword>
<dbReference type="GO" id="GO:0005509">
    <property type="term" value="F:calcium ion binding"/>
    <property type="evidence" value="ECO:0007669"/>
    <property type="project" value="InterPro"/>
</dbReference>
<dbReference type="PIRSF" id="PIRSF037488">
    <property type="entry name" value="Mt_Rho_GTPase"/>
    <property type="match status" value="1"/>
</dbReference>
<dbReference type="GO" id="GO:0007005">
    <property type="term" value="P:mitochondrion organization"/>
    <property type="evidence" value="ECO:0007669"/>
    <property type="project" value="InterPro"/>
</dbReference>
<dbReference type="GO" id="GO:0005741">
    <property type="term" value="C:mitochondrial outer membrane"/>
    <property type="evidence" value="ECO:0007669"/>
    <property type="project" value="UniProtKB-SubCell"/>
</dbReference>
<evidence type="ECO:0000256" key="1">
    <source>
        <dbReference type="ARBA" id="ARBA00004200"/>
    </source>
</evidence>
<dbReference type="Pfam" id="PF13202">
    <property type="entry name" value="EF-hand_5"/>
    <property type="match status" value="2"/>
</dbReference>
<evidence type="ECO:0000256" key="16">
    <source>
        <dbReference type="PIRNR" id="PIRNR037488"/>
    </source>
</evidence>
<evidence type="ECO:0000259" key="19">
    <source>
        <dbReference type="PROSITE" id="PS51423"/>
    </source>
</evidence>
<dbReference type="PANTHER" id="PTHR46819">
    <property type="entry name" value="EF-HAND CALCIUM-BINDING DOMAIN-CONTAINING PROTEIN 7"/>
    <property type="match status" value="1"/>
</dbReference>
<dbReference type="PROSITE" id="PS51423">
    <property type="entry name" value="MIRO"/>
    <property type="match status" value="1"/>
</dbReference>
<dbReference type="Gene3D" id="1.10.238.10">
    <property type="entry name" value="EF-hand"/>
    <property type="match status" value="2"/>
</dbReference>
<dbReference type="Pfam" id="PF00071">
    <property type="entry name" value="Ras"/>
    <property type="match status" value="1"/>
</dbReference>
<comment type="catalytic activity">
    <reaction evidence="14">
        <text>UTP + H2O = UDP + phosphate + H(+)</text>
        <dbReference type="Rhea" id="RHEA:64900"/>
        <dbReference type="ChEBI" id="CHEBI:15377"/>
        <dbReference type="ChEBI" id="CHEBI:15378"/>
        <dbReference type="ChEBI" id="CHEBI:43474"/>
        <dbReference type="ChEBI" id="CHEBI:46398"/>
        <dbReference type="ChEBI" id="CHEBI:58223"/>
    </reaction>
    <physiologicalReaction direction="left-to-right" evidence="14">
        <dbReference type="Rhea" id="RHEA:64901"/>
    </physiologicalReaction>
</comment>
<keyword evidence="4" id="KW-0479">Metal-binding</keyword>
<dbReference type="FunFam" id="3.40.50.300:FF:000170">
    <property type="entry name" value="Mitochondrial Rho GTPase"/>
    <property type="match status" value="1"/>
</dbReference>
<reference evidence="20" key="2">
    <citation type="submission" date="2025-08" db="UniProtKB">
        <authorList>
            <consortium name="Ensembl"/>
        </authorList>
    </citation>
    <scope>IDENTIFICATION</scope>
</reference>
<dbReference type="Pfam" id="PF08356">
    <property type="entry name" value="EF_assoc_2"/>
    <property type="match status" value="1"/>
</dbReference>
<keyword evidence="10 17" id="KW-1133">Transmembrane helix</keyword>
<dbReference type="GO" id="GO:0016887">
    <property type="term" value="F:ATP hydrolysis activity"/>
    <property type="evidence" value="ECO:0007669"/>
    <property type="project" value="RHEA"/>
</dbReference>
<evidence type="ECO:0000256" key="3">
    <source>
        <dbReference type="ARBA" id="ARBA00022692"/>
    </source>
</evidence>
<dbReference type="InterPro" id="IPR027417">
    <property type="entry name" value="P-loop_NTPase"/>
</dbReference>
<dbReference type="GO" id="GO:0005525">
    <property type="term" value="F:GTP binding"/>
    <property type="evidence" value="ECO:0007669"/>
    <property type="project" value="UniProtKB-KW"/>
</dbReference>
<dbReference type="FunFam" id="1.10.238.10:FF:000011">
    <property type="entry name" value="Mitochondrial Rho GTPase"/>
    <property type="match status" value="1"/>
</dbReference>
<evidence type="ECO:0000256" key="5">
    <source>
        <dbReference type="ARBA" id="ARBA00022737"/>
    </source>
</evidence>
<dbReference type="PROSITE" id="PS50222">
    <property type="entry name" value="EF_HAND_2"/>
    <property type="match status" value="2"/>
</dbReference>